<keyword evidence="3" id="KW-1185">Reference proteome</keyword>
<sequence>MPPTESTSPVLTPRQPENTNWFPSRPSPHRRLAVNVEVTVASYPDSLPDFMASAAIPQRPPLTSVQSAPAIVYGYNIMDSPDSMTVALPQDDSDSVTVSVDSQGPVLSPFASPPGQLFEFQQPVPIDSSPIRFATDLSDDEDTQPMSFYHEQILGASHREQRERAGGSETTHPLLDASEPIVDVDDEDGTGEVRPDRGVYFDR</sequence>
<reference evidence="2" key="1">
    <citation type="submission" date="2022-06" db="EMBL/GenBank/DDBJ databases">
        <title>Genome Sequence of Candolleomyces eurysporus.</title>
        <authorList>
            <person name="Buettner E."/>
        </authorList>
    </citation>
    <scope>NUCLEOTIDE SEQUENCE</scope>
    <source>
        <strain evidence="2">VTCC 930004</strain>
    </source>
</reference>
<organism evidence="2 3">
    <name type="scientific">Candolleomyces eurysporus</name>
    <dbReference type="NCBI Taxonomy" id="2828524"/>
    <lineage>
        <taxon>Eukaryota</taxon>
        <taxon>Fungi</taxon>
        <taxon>Dikarya</taxon>
        <taxon>Basidiomycota</taxon>
        <taxon>Agaricomycotina</taxon>
        <taxon>Agaricomycetes</taxon>
        <taxon>Agaricomycetidae</taxon>
        <taxon>Agaricales</taxon>
        <taxon>Agaricineae</taxon>
        <taxon>Psathyrellaceae</taxon>
        <taxon>Candolleomyces</taxon>
    </lineage>
</organism>
<dbReference type="AlphaFoldDB" id="A0A9W8J939"/>
<feature type="compositionally biased region" description="Polar residues" evidence="1">
    <location>
        <begin position="1"/>
        <end position="22"/>
    </location>
</feature>
<protein>
    <submittedName>
        <fullName evidence="2">Uncharacterized protein</fullName>
    </submittedName>
</protein>
<gene>
    <name evidence="2" type="ORF">H1R20_g6712</name>
</gene>
<name>A0A9W8J939_9AGAR</name>
<comment type="caution">
    <text evidence="2">The sequence shown here is derived from an EMBL/GenBank/DDBJ whole genome shotgun (WGS) entry which is preliminary data.</text>
</comment>
<evidence type="ECO:0000313" key="2">
    <source>
        <dbReference type="EMBL" id="KAJ2930392.1"/>
    </source>
</evidence>
<feature type="non-terminal residue" evidence="2">
    <location>
        <position position="203"/>
    </location>
</feature>
<evidence type="ECO:0000256" key="1">
    <source>
        <dbReference type="SAM" id="MobiDB-lite"/>
    </source>
</evidence>
<feature type="compositionally biased region" description="Basic and acidic residues" evidence="1">
    <location>
        <begin position="157"/>
        <end position="166"/>
    </location>
</feature>
<evidence type="ECO:0000313" key="3">
    <source>
        <dbReference type="Proteomes" id="UP001140091"/>
    </source>
</evidence>
<dbReference type="Proteomes" id="UP001140091">
    <property type="component" value="Unassembled WGS sequence"/>
</dbReference>
<dbReference type="OrthoDB" id="2911450at2759"/>
<feature type="compositionally biased region" description="Basic and acidic residues" evidence="1">
    <location>
        <begin position="191"/>
        <end position="203"/>
    </location>
</feature>
<dbReference type="EMBL" id="JANBPK010000844">
    <property type="protein sequence ID" value="KAJ2930392.1"/>
    <property type="molecule type" value="Genomic_DNA"/>
</dbReference>
<proteinExistence type="predicted"/>
<feature type="region of interest" description="Disordered" evidence="1">
    <location>
        <begin position="1"/>
        <end position="28"/>
    </location>
</feature>
<accession>A0A9W8J939</accession>
<feature type="region of interest" description="Disordered" evidence="1">
    <location>
        <begin position="154"/>
        <end position="203"/>
    </location>
</feature>